<dbReference type="InterPro" id="IPR036928">
    <property type="entry name" value="AS_sf"/>
</dbReference>
<organism evidence="3 4">
    <name type="scientific">Halalkalicoccus paucihalophilus</name>
    <dbReference type="NCBI Taxonomy" id="1008153"/>
    <lineage>
        <taxon>Archaea</taxon>
        <taxon>Methanobacteriati</taxon>
        <taxon>Methanobacteriota</taxon>
        <taxon>Stenosarchaea group</taxon>
        <taxon>Halobacteria</taxon>
        <taxon>Halobacteriales</taxon>
        <taxon>Halococcaceae</taxon>
        <taxon>Halalkalicoccus</taxon>
    </lineage>
</organism>
<dbReference type="InterPro" id="IPR023631">
    <property type="entry name" value="Amidase_dom"/>
</dbReference>
<dbReference type="PANTHER" id="PTHR42678">
    <property type="entry name" value="AMIDASE"/>
    <property type="match status" value="1"/>
</dbReference>
<proteinExistence type="predicted"/>
<accession>A0A151A8V2</accession>
<evidence type="ECO:0000313" key="4">
    <source>
        <dbReference type="Proteomes" id="UP000075321"/>
    </source>
</evidence>
<keyword evidence="4" id="KW-1185">Reference proteome</keyword>
<dbReference type="GO" id="GO:0004040">
    <property type="term" value="F:amidase activity"/>
    <property type="evidence" value="ECO:0007669"/>
    <property type="project" value="UniProtKB-EC"/>
</dbReference>
<dbReference type="AlphaFoldDB" id="A0A151A8V2"/>
<feature type="coiled-coil region" evidence="1">
    <location>
        <begin position="71"/>
        <end position="98"/>
    </location>
</feature>
<dbReference type="PANTHER" id="PTHR42678:SF5">
    <property type="entry name" value="GLUTAMYL-TRNA(GLN) AMIDOTRANSFERASE SUBUNIT A"/>
    <property type="match status" value="1"/>
</dbReference>
<sequence length="535" mass="57208">MSEDSETSGEGKAVVKKHGIGRRTILKAVGATGVVSALSTPAVAGMDSNDESFDVIEATVSDIHAAIINERTTIREVVEQYLERIEAYNDELNAILTVNPKALDRADELDRKLKDGNFVGPLHGIPTILKDNQDTKDMPTTGGAVTLEESMAPDDAFVVKRMREAGAIILAKANLHELAGGGTSVSSLGGQVRNPYALDRTPGGSSGGTGAALATNMAPIGFGTDTVNSVRSPASACNLVGLRPSHGLVSRDGTIPVALTQDMVGPITQSVTDAAKMLDVIAGYDPQDPSTAKGVEHIPDSYTDCLNPDGLNDAQIGILRSVFSSGPESKPVVEVAEEAIGDLKALGAETIEVDAEIDVDELIDSFHVGSFEQQEQFNEYLDSLGSGAPIETFEDFVEADEYHESLESGLQAALEIESPTDEPEYFERLYRRNQFIGRLYDIMAEDELDAFFFPHQKQLVAEIGDDQLGRNGFLSSGTGFSSITVPGGFSGGCVPVGMEFLCRPFDEPTLFEVAYAYEQGTQHRQPPKNFGPVKQ</sequence>
<evidence type="ECO:0000259" key="2">
    <source>
        <dbReference type="Pfam" id="PF01425"/>
    </source>
</evidence>
<dbReference type="Gene3D" id="3.90.1300.10">
    <property type="entry name" value="Amidase signature (AS) domain"/>
    <property type="match status" value="1"/>
</dbReference>
<keyword evidence="1" id="KW-0175">Coiled coil</keyword>
<keyword evidence="3" id="KW-0378">Hydrolase</keyword>
<dbReference type="EMBL" id="LTAZ01000017">
    <property type="protein sequence ID" value="KYH24049.1"/>
    <property type="molecule type" value="Genomic_DNA"/>
</dbReference>
<dbReference type="Pfam" id="PF01425">
    <property type="entry name" value="Amidase"/>
    <property type="match status" value="1"/>
</dbReference>
<dbReference type="RefSeq" id="WP_245634269.1">
    <property type="nucleotide sequence ID" value="NZ_LTAZ01000017.1"/>
</dbReference>
<gene>
    <name evidence="3" type="ORF">HAPAU_41280</name>
</gene>
<comment type="caution">
    <text evidence="3">The sequence shown here is derived from an EMBL/GenBank/DDBJ whole genome shotgun (WGS) entry which is preliminary data.</text>
</comment>
<evidence type="ECO:0000256" key="1">
    <source>
        <dbReference type="SAM" id="Coils"/>
    </source>
</evidence>
<dbReference type="SUPFAM" id="SSF75304">
    <property type="entry name" value="Amidase signature (AS) enzymes"/>
    <property type="match status" value="1"/>
</dbReference>
<feature type="domain" description="Amidase" evidence="2">
    <location>
        <begin position="76"/>
        <end position="510"/>
    </location>
</feature>
<dbReference type="InterPro" id="IPR006311">
    <property type="entry name" value="TAT_signal"/>
</dbReference>
<reference evidence="3 4" key="1">
    <citation type="submission" date="2016-02" db="EMBL/GenBank/DDBJ databases">
        <title>Genome sequence of Halalkalicoccus paucihalophilus DSM 24557.</title>
        <authorList>
            <person name="Poehlein A."/>
            <person name="Daniel R."/>
        </authorList>
    </citation>
    <scope>NUCLEOTIDE SEQUENCE [LARGE SCALE GENOMIC DNA]</scope>
    <source>
        <strain evidence="3 4">DSM 24557</strain>
    </source>
</reference>
<dbReference type="PATRIC" id="fig|1008153.3.peg.4425"/>
<name>A0A151A8V2_9EURY</name>
<dbReference type="PROSITE" id="PS51318">
    <property type="entry name" value="TAT"/>
    <property type="match status" value="1"/>
</dbReference>
<dbReference type="Proteomes" id="UP000075321">
    <property type="component" value="Unassembled WGS sequence"/>
</dbReference>
<dbReference type="EC" id="3.5.1.4" evidence="3"/>
<evidence type="ECO:0000313" key="3">
    <source>
        <dbReference type="EMBL" id="KYH24049.1"/>
    </source>
</evidence>
<protein>
    <submittedName>
        <fullName evidence="3">Amidase</fullName>
        <ecNumber evidence="3">3.5.1.4</ecNumber>
    </submittedName>
</protein>